<dbReference type="AlphaFoldDB" id="A0A6J7J669"/>
<name>A0A6J7J669_9ZZZZ</name>
<dbReference type="EMBL" id="CAFBMH010000204">
    <property type="protein sequence ID" value="CAB4938599.1"/>
    <property type="molecule type" value="Genomic_DNA"/>
</dbReference>
<accession>A0A6J7J669</accession>
<reference evidence="1" key="1">
    <citation type="submission" date="2020-05" db="EMBL/GenBank/DDBJ databases">
        <authorList>
            <person name="Chiriac C."/>
            <person name="Salcher M."/>
            <person name="Ghai R."/>
            <person name="Kavagutti S V."/>
        </authorList>
    </citation>
    <scope>NUCLEOTIDE SEQUENCE</scope>
</reference>
<gene>
    <name evidence="1" type="ORF">UFOPK3543_03107</name>
</gene>
<sequence length="73" mass="7608">MNGTAPGTPVLSPCCTSDIVRAELDAVGIAVTPEELELLVAACATMRARAASLYIPEAELFEPADVFSARDQA</sequence>
<organism evidence="1">
    <name type="scientific">freshwater metagenome</name>
    <dbReference type="NCBI Taxonomy" id="449393"/>
    <lineage>
        <taxon>unclassified sequences</taxon>
        <taxon>metagenomes</taxon>
        <taxon>ecological metagenomes</taxon>
    </lineage>
</organism>
<proteinExistence type="predicted"/>
<protein>
    <submittedName>
        <fullName evidence="1">Unannotated protein</fullName>
    </submittedName>
</protein>
<evidence type="ECO:0000313" key="1">
    <source>
        <dbReference type="EMBL" id="CAB4938599.1"/>
    </source>
</evidence>